<dbReference type="Proteomes" id="UP000237000">
    <property type="component" value="Unassembled WGS sequence"/>
</dbReference>
<evidence type="ECO:0000313" key="1">
    <source>
        <dbReference type="EMBL" id="PON89243.1"/>
    </source>
</evidence>
<keyword evidence="2" id="KW-1185">Reference proteome</keyword>
<sequence length="61" mass="6482">MEVVSNLLSSYGLNLRVRGSKGRLSNKQGGWVGGRAGARLQEVAPRLQGSGPGCHTPQTYE</sequence>
<protein>
    <submittedName>
        <fullName evidence="1">Uncharacterized protein</fullName>
    </submittedName>
</protein>
<comment type="caution">
    <text evidence="1">The sequence shown here is derived from an EMBL/GenBank/DDBJ whole genome shotgun (WGS) entry which is preliminary data.</text>
</comment>
<reference evidence="2" key="1">
    <citation type="submission" date="2016-06" db="EMBL/GenBank/DDBJ databases">
        <title>Parallel loss of symbiosis genes in relatives of nitrogen-fixing non-legume Parasponia.</title>
        <authorList>
            <person name="Van Velzen R."/>
            <person name="Holmer R."/>
            <person name="Bu F."/>
            <person name="Rutten L."/>
            <person name="Van Zeijl A."/>
            <person name="Liu W."/>
            <person name="Santuari L."/>
            <person name="Cao Q."/>
            <person name="Sharma T."/>
            <person name="Shen D."/>
            <person name="Roswanjaya Y."/>
            <person name="Wardhani T."/>
            <person name="Kalhor M.S."/>
            <person name="Jansen J."/>
            <person name="Van den Hoogen J."/>
            <person name="Gungor B."/>
            <person name="Hartog M."/>
            <person name="Hontelez J."/>
            <person name="Verver J."/>
            <person name="Yang W.-C."/>
            <person name="Schijlen E."/>
            <person name="Repin R."/>
            <person name="Schilthuizen M."/>
            <person name="Schranz E."/>
            <person name="Heidstra R."/>
            <person name="Miyata K."/>
            <person name="Fedorova E."/>
            <person name="Kohlen W."/>
            <person name="Bisseling T."/>
            <person name="Smit S."/>
            <person name="Geurts R."/>
        </authorList>
    </citation>
    <scope>NUCLEOTIDE SEQUENCE [LARGE SCALE GENOMIC DNA]</scope>
    <source>
        <strain evidence="2">cv. RG33-2</strain>
    </source>
</reference>
<name>A0A2P5EUM2_TREOI</name>
<organism evidence="1 2">
    <name type="scientific">Trema orientale</name>
    <name type="common">Charcoal tree</name>
    <name type="synonym">Celtis orientalis</name>
    <dbReference type="NCBI Taxonomy" id="63057"/>
    <lineage>
        <taxon>Eukaryota</taxon>
        <taxon>Viridiplantae</taxon>
        <taxon>Streptophyta</taxon>
        <taxon>Embryophyta</taxon>
        <taxon>Tracheophyta</taxon>
        <taxon>Spermatophyta</taxon>
        <taxon>Magnoliopsida</taxon>
        <taxon>eudicotyledons</taxon>
        <taxon>Gunneridae</taxon>
        <taxon>Pentapetalae</taxon>
        <taxon>rosids</taxon>
        <taxon>fabids</taxon>
        <taxon>Rosales</taxon>
        <taxon>Cannabaceae</taxon>
        <taxon>Trema</taxon>
    </lineage>
</organism>
<dbReference type="AlphaFoldDB" id="A0A2P5EUM2"/>
<accession>A0A2P5EUM2</accession>
<evidence type="ECO:0000313" key="2">
    <source>
        <dbReference type="Proteomes" id="UP000237000"/>
    </source>
</evidence>
<dbReference type="InParanoid" id="A0A2P5EUM2"/>
<dbReference type="EMBL" id="JXTC01000097">
    <property type="protein sequence ID" value="PON89243.1"/>
    <property type="molecule type" value="Genomic_DNA"/>
</dbReference>
<proteinExistence type="predicted"/>
<dbReference type="OrthoDB" id="10490527at2759"/>
<gene>
    <name evidence="1" type="ORF">TorRG33x02_151060</name>
</gene>